<dbReference type="Proteomes" id="UP000790347">
    <property type="component" value="Unassembled WGS sequence"/>
</dbReference>
<dbReference type="SUPFAM" id="SSF81383">
    <property type="entry name" value="F-box domain"/>
    <property type="match status" value="1"/>
</dbReference>
<comment type="caution">
    <text evidence="2">The sequence shown here is derived from an EMBL/GenBank/DDBJ whole genome shotgun (WGS) entry which is preliminary data.</text>
</comment>
<dbReference type="Gene3D" id="3.80.10.10">
    <property type="entry name" value="Ribonuclease Inhibitor"/>
    <property type="match status" value="1"/>
</dbReference>
<dbReference type="SUPFAM" id="SSF52058">
    <property type="entry name" value="L domain-like"/>
    <property type="match status" value="1"/>
</dbReference>
<name>A0A922I9B9_DERFA</name>
<dbReference type="InterPro" id="IPR036047">
    <property type="entry name" value="F-box-like_dom_sf"/>
</dbReference>
<dbReference type="InterPro" id="IPR001810">
    <property type="entry name" value="F-box_dom"/>
</dbReference>
<evidence type="ECO:0000313" key="3">
    <source>
        <dbReference type="Proteomes" id="UP000790347"/>
    </source>
</evidence>
<protein>
    <recommendedName>
        <fullName evidence="1">F-box domain-containing protein</fullName>
    </recommendedName>
</protein>
<dbReference type="PROSITE" id="PS50181">
    <property type="entry name" value="FBOX"/>
    <property type="match status" value="1"/>
</dbReference>
<dbReference type="EMBL" id="ASGP02000001">
    <property type="protein sequence ID" value="KAH9527341.1"/>
    <property type="molecule type" value="Genomic_DNA"/>
</dbReference>
<evidence type="ECO:0000313" key="2">
    <source>
        <dbReference type="EMBL" id="KAH9527341.1"/>
    </source>
</evidence>
<gene>
    <name evidence="2" type="ORF">DERF_001363</name>
</gene>
<reference evidence="2" key="1">
    <citation type="submission" date="2013-05" db="EMBL/GenBank/DDBJ databases">
        <authorList>
            <person name="Yim A.K.Y."/>
            <person name="Chan T.F."/>
            <person name="Ji K.M."/>
            <person name="Liu X.Y."/>
            <person name="Zhou J.W."/>
            <person name="Li R.Q."/>
            <person name="Yang K.Y."/>
            <person name="Li J."/>
            <person name="Li M."/>
            <person name="Law P.T.W."/>
            <person name="Wu Y.L."/>
            <person name="Cai Z.L."/>
            <person name="Qin H."/>
            <person name="Bao Y."/>
            <person name="Leung R.K.K."/>
            <person name="Ng P.K.S."/>
            <person name="Zou J."/>
            <person name="Zhong X.J."/>
            <person name="Ran P.X."/>
            <person name="Zhong N.S."/>
            <person name="Liu Z.G."/>
            <person name="Tsui S.K.W."/>
        </authorList>
    </citation>
    <scope>NUCLEOTIDE SEQUENCE</scope>
    <source>
        <strain evidence="2">Derf</strain>
        <tissue evidence="2">Whole organism</tissue>
    </source>
</reference>
<organism evidence="2 3">
    <name type="scientific">Dermatophagoides farinae</name>
    <name type="common">American house dust mite</name>
    <dbReference type="NCBI Taxonomy" id="6954"/>
    <lineage>
        <taxon>Eukaryota</taxon>
        <taxon>Metazoa</taxon>
        <taxon>Ecdysozoa</taxon>
        <taxon>Arthropoda</taxon>
        <taxon>Chelicerata</taxon>
        <taxon>Arachnida</taxon>
        <taxon>Acari</taxon>
        <taxon>Acariformes</taxon>
        <taxon>Sarcoptiformes</taxon>
        <taxon>Astigmata</taxon>
        <taxon>Psoroptidia</taxon>
        <taxon>Analgoidea</taxon>
        <taxon>Pyroglyphidae</taxon>
        <taxon>Dermatophagoidinae</taxon>
        <taxon>Dermatophagoides</taxon>
    </lineage>
</organism>
<proteinExistence type="predicted"/>
<dbReference type="AlphaFoldDB" id="A0A922I9B9"/>
<evidence type="ECO:0000259" key="1">
    <source>
        <dbReference type="PROSITE" id="PS50181"/>
    </source>
</evidence>
<sequence>MLLNPDYHKGTNITMASSSSSFSMDLLSSMIWSPYQTIQQAVLPFYHRSSGPSTIIDLNDNCLWTIYYYLDFDDLVRCRRVSRRFLSTVNDYFKLMKNFYYDCHMNGVRLRHGQYQFNICSFEFWLEHMPSIRRLRFEQCHMMRNALAHCQFNLFDSISAFITDLKELHLGRALFINQHSLSQLIHAFPLLTHLTITIYDEHLLSQIISGFQHLYYLNLDESILYHYSPSLRNLPPSIRVLIPPIDLKNEKSQILKSICDGHGIKLERLEIRATIHNINDDRHYFDLIGQILVKLQWLQLDLSCASLFNPQFTLDGHQQEINNNYRDDYESNSNGCLNLISGLHRLVNLRVLILKEKDYFDDNYHDDEESTISNSNRCRSLFDDFSMLKIFKGCSKLIMLSISSSLCCNRNDYARYTMNRKQDDQNINRILNRCFRKQQMVDEDGNIFDCDIYDDEAINHSSHHMKNDNDSIDGCRSTLKELIAEQNLDSGFDNNNDQSISVSKLVPNSISDHSLSTLDQYLPNLRILRLRGVRIGQRSLLAIQNLERLQFLRLDSIRFNRNEKSSIKESFSELMRTLTSDMYQSDEQYQQNRQHRTSIHLTNIPLI</sequence>
<dbReference type="InterPro" id="IPR032675">
    <property type="entry name" value="LRR_dom_sf"/>
</dbReference>
<feature type="domain" description="F-box" evidence="1">
    <location>
        <begin position="52"/>
        <end position="99"/>
    </location>
</feature>
<reference evidence="2" key="2">
    <citation type="journal article" date="2022" name="Res Sq">
        <title>Comparative Genomics Reveals Insights into the Divergent Evolution of Astigmatic Mites and Household Pest Adaptations.</title>
        <authorList>
            <person name="Xiong Q."/>
            <person name="Wan A.T.-Y."/>
            <person name="Liu X.-Y."/>
            <person name="Fung C.S.-H."/>
            <person name="Xiao X."/>
            <person name="Malainual N."/>
            <person name="Hou J."/>
            <person name="Wang L."/>
            <person name="Wang M."/>
            <person name="Yang K."/>
            <person name="Cui Y."/>
            <person name="Leung E."/>
            <person name="Nong W."/>
            <person name="Shin S.-K."/>
            <person name="Au S."/>
            <person name="Jeong K.Y."/>
            <person name="Chew F.T."/>
            <person name="Hui J."/>
            <person name="Leung T.F."/>
            <person name="Tungtrongchitr A."/>
            <person name="Zhong N."/>
            <person name="Liu Z."/>
            <person name="Tsui S."/>
        </authorList>
    </citation>
    <scope>NUCLEOTIDE SEQUENCE</scope>
    <source>
        <strain evidence="2">Derf</strain>
        <tissue evidence="2">Whole organism</tissue>
    </source>
</reference>
<keyword evidence="3" id="KW-1185">Reference proteome</keyword>
<dbReference type="Pfam" id="PF00646">
    <property type="entry name" value="F-box"/>
    <property type="match status" value="1"/>
</dbReference>
<accession>A0A922I9B9</accession>